<protein>
    <submittedName>
        <fullName evidence="2">Uncharacterized protein</fullName>
    </submittedName>
</protein>
<keyword evidence="3" id="KW-1185">Reference proteome</keyword>
<dbReference type="Gramene" id="Psat04G0142900-T1">
    <property type="protein sequence ID" value="KAI5416358.1"/>
    <property type="gene ID" value="KIW84_041429"/>
</dbReference>
<comment type="caution">
    <text evidence="2">The sequence shown here is derived from an EMBL/GenBank/DDBJ whole genome shotgun (WGS) entry which is preliminary data.</text>
</comment>
<feature type="compositionally biased region" description="Low complexity" evidence="1">
    <location>
        <begin position="78"/>
        <end position="90"/>
    </location>
</feature>
<evidence type="ECO:0000313" key="3">
    <source>
        <dbReference type="Proteomes" id="UP001058974"/>
    </source>
</evidence>
<name>A0A9D4X9M7_PEA</name>
<dbReference type="Proteomes" id="UP001058974">
    <property type="component" value="Chromosome 4"/>
</dbReference>
<gene>
    <name evidence="2" type="ORF">KIW84_041429</name>
</gene>
<evidence type="ECO:0000313" key="2">
    <source>
        <dbReference type="EMBL" id="KAI5416358.1"/>
    </source>
</evidence>
<dbReference type="PANTHER" id="PTHR47481:SF42">
    <property type="entry name" value="RHO GTPASE-ACTIVATING PROTEIN GACK-LIKE"/>
    <property type="match status" value="1"/>
</dbReference>
<accession>A0A9D4X9M7</accession>
<reference evidence="2 3" key="1">
    <citation type="journal article" date="2022" name="Nat. Genet.">
        <title>Improved pea reference genome and pan-genome highlight genomic features and evolutionary characteristics.</title>
        <authorList>
            <person name="Yang T."/>
            <person name="Liu R."/>
            <person name="Luo Y."/>
            <person name="Hu S."/>
            <person name="Wang D."/>
            <person name="Wang C."/>
            <person name="Pandey M.K."/>
            <person name="Ge S."/>
            <person name="Xu Q."/>
            <person name="Li N."/>
            <person name="Li G."/>
            <person name="Huang Y."/>
            <person name="Saxena R.K."/>
            <person name="Ji Y."/>
            <person name="Li M."/>
            <person name="Yan X."/>
            <person name="He Y."/>
            <person name="Liu Y."/>
            <person name="Wang X."/>
            <person name="Xiang C."/>
            <person name="Varshney R.K."/>
            <person name="Ding H."/>
            <person name="Gao S."/>
            <person name="Zong X."/>
        </authorList>
    </citation>
    <scope>NUCLEOTIDE SEQUENCE [LARGE SCALE GENOMIC DNA]</scope>
    <source>
        <strain evidence="2 3">cv. Zhongwan 6</strain>
    </source>
</reference>
<dbReference type="AlphaFoldDB" id="A0A9D4X9M7"/>
<evidence type="ECO:0000256" key="1">
    <source>
        <dbReference type="SAM" id="MobiDB-lite"/>
    </source>
</evidence>
<sequence>MHTRKIYVSRDVQFFETMFPYHDLQTPSIANDISINTQILDCEFDDSSSNLSPASSISPGISHHDDTIVPILTPQDDNSSNIPSNIPSIPVETPQQHSPTAINPAERRYPQRLRTPSVRLTDHVQAHVHNMLDHIIHPYDEQAIQAATTLKASDSDLWNHLDAAILQWMYTTVSQDILKFILVIEDSAEQCWNRITVMFKDKKHSRVVQLENHF</sequence>
<dbReference type="EMBL" id="JAMSHJ010000004">
    <property type="protein sequence ID" value="KAI5416358.1"/>
    <property type="molecule type" value="Genomic_DNA"/>
</dbReference>
<organism evidence="2 3">
    <name type="scientific">Pisum sativum</name>
    <name type="common">Garden pea</name>
    <name type="synonym">Lathyrus oleraceus</name>
    <dbReference type="NCBI Taxonomy" id="3888"/>
    <lineage>
        <taxon>Eukaryota</taxon>
        <taxon>Viridiplantae</taxon>
        <taxon>Streptophyta</taxon>
        <taxon>Embryophyta</taxon>
        <taxon>Tracheophyta</taxon>
        <taxon>Spermatophyta</taxon>
        <taxon>Magnoliopsida</taxon>
        <taxon>eudicotyledons</taxon>
        <taxon>Gunneridae</taxon>
        <taxon>Pentapetalae</taxon>
        <taxon>rosids</taxon>
        <taxon>fabids</taxon>
        <taxon>Fabales</taxon>
        <taxon>Fabaceae</taxon>
        <taxon>Papilionoideae</taxon>
        <taxon>50 kb inversion clade</taxon>
        <taxon>NPAAA clade</taxon>
        <taxon>Hologalegina</taxon>
        <taxon>IRL clade</taxon>
        <taxon>Fabeae</taxon>
        <taxon>Lathyrus</taxon>
    </lineage>
</organism>
<dbReference type="PANTHER" id="PTHR47481">
    <property type="match status" value="1"/>
</dbReference>
<feature type="region of interest" description="Disordered" evidence="1">
    <location>
        <begin position="74"/>
        <end position="112"/>
    </location>
</feature>
<proteinExistence type="predicted"/>